<evidence type="ECO:0000256" key="3">
    <source>
        <dbReference type="ARBA" id="ARBA00022748"/>
    </source>
</evidence>
<keyword evidence="3" id="KW-0201">Cytochrome c-type biogenesis</keyword>
<dbReference type="Pfam" id="PF01578">
    <property type="entry name" value="Cytochrom_C_asm"/>
    <property type="match status" value="1"/>
</dbReference>
<evidence type="ECO:0000256" key="4">
    <source>
        <dbReference type="ARBA" id="ARBA00022989"/>
    </source>
</evidence>
<feature type="transmembrane region" description="Helical" evidence="6">
    <location>
        <begin position="118"/>
        <end position="135"/>
    </location>
</feature>
<dbReference type="GO" id="GO:0020037">
    <property type="term" value="F:heme binding"/>
    <property type="evidence" value="ECO:0007669"/>
    <property type="project" value="InterPro"/>
</dbReference>
<evidence type="ECO:0000313" key="8">
    <source>
        <dbReference type="EMBL" id="BEH02569.1"/>
    </source>
</evidence>
<sequence>MLEISQALLLATTVLVIIALVAYVFALVAARVAKPQPASAKMTVAVGGSSAAGAAEVTRASSGDGSAAAQTSNHRAPARGIAWYGSKFTQGALILLTGSLLARFFATGHAPFSNHYEFAVSFCWGMILALVYFEHRYRVRTLAVAVLPVILAMLIYASTLSYEANPLMPALQNSPLLTLHVFTAALAYGAGVIAFGAAVMYLLSPHVRWSGWPKPDVLDELGYKAVIITFPMLTIMIILGSVWANIAWGRYWSWDPKETAALVTWLIYGAYLHARVVGGWRGRRAAWLLVLGFAAIVFTYFGNLFFGGMHSYA</sequence>
<evidence type="ECO:0000256" key="6">
    <source>
        <dbReference type="SAM" id="Phobius"/>
    </source>
</evidence>
<evidence type="ECO:0000256" key="2">
    <source>
        <dbReference type="ARBA" id="ARBA00022692"/>
    </source>
</evidence>
<keyword evidence="2 6" id="KW-0812">Transmembrane</keyword>
<protein>
    <recommendedName>
        <fullName evidence="7">Cytochrome c assembly protein domain-containing protein</fullName>
    </recommendedName>
</protein>
<evidence type="ECO:0000256" key="1">
    <source>
        <dbReference type="ARBA" id="ARBA00004141"/>
    </source>
</evidence>
<keyword evidence="5 6" id="KW-0472">Membrane</keyword>
<comment type="subcellular location">
    <subcellularLocation>
        <location evidence="1">Membrane</location>
        <topology evidence="1">Multi-pass membrane protein</topology>
    </subcellularLocation>
</comment>
<feature type="transmembrane region" description="Helical" evidence="6">
    <location>
        <begin position="285"/>
        <end position="306"/>
    </location>
</feature>
<evidence type="ECO:0000313" key="9">
    <source>
        <dbReference type="Proteomes" id="UP001431656"/>
    </source>
</evidence>
<dbReference type="RefSeq" id="WP_286264317.1">
    <property type="nucleotide sequence ID" value="NZ_AP028056.1"/>
</dbReference>
<dbReference type="EMBL" id="AP028056">
    <property type="protein sequence ID" value="BEH02569.1"/>
    <property type="molecule type" value="Genomic_DNA"/>
</dbReference>
<organism evidence="8 9">
    <name type="scientific">Brooklawnia propionicigenes</name>
    <dbReference type="NCBI Taxonomy" id="3041175"/>
    <lineage>
        <taxon>Bacteria</taxon>
        <taxon>Bacillati</taxon>
        <taxon>Actinomycetota</taxon>
        <taxon>Actinomycetes</taxon>
        <taxon>Propionibacteriales</taxon>
        <taxon>Propionibacteriaceae</taxon>
        <taxon>Brooklawnia</taxon>
    </lineage>
</organism>
<dbReference type="InterPro" id="IPR002541">
    <property type="entry name" value="Cyt_c_assembly"/>
</dbReference>
<dbReference type="PANTHER" id="PTHR30071:SF1">
    <property type="entry name" value="CYTOCHROME B_B6 PROTEIN-RELATED"/>
    <property type="match status" value="1"/>
</dbReference>
<keyword evidence="9" id="KW-1185">Reference proteome</keyword>
<feature type="transmembrane region" description="Helical" evidence="6">
    <location>
        <begin position="6"/>
        <end position="33"/>
    </location>
</feature>
<dbReference type="Proteomes" id="UP001431656">
    <property type="component" value="Chromosome"/>
</dbReference>
<name>A0AAN0KEE9_9ACTN</name>
<feature type="transmembrane region" description="Helical" evidence="6">
    <location>
        <begin position="225"/>
        <end position="248"/>
    </location>
</feature>
<feature type="transmembrane region" description="Helical" evidence="6">
    <location>
        <begin position="142"/>
        <end position="162"/>
    </location>
</feature>
<accession>A0AAN0KEE9</accession>
<dbReference type="GO" id="GO:0005886">
    <property type="term" value="C:plasma membrane"/>
    <property type="evidence" value="ECO:0007669"/>
    <property type="project" value="TreeGrafter"/>
</dbReference>
<feature type="domain" description="Cytochrome c assembly protein" evidence="7">
    <location>
        <begin position="113"/>
        <end position="310"/>
    </location>
</feature>
<dbReference type="AlphaFoldDB" id="A0AAN0KEE9"/>
<dbReference type="PANTHER" id="PTHR30071">
    <property type="entry name" value="HEME EXPORTER PROTEIN C"/>
    <property type="match status" value="1"/>
</dbReference>
<feature type="transmembrane region" description="Helical" evidence="6">
    <location>
        <begin position="182"/>
        <end position="204"/>
    </location>
</feature>
<evidence type="ECO:0000259" key="7">
    <source>
        <dbReference type="Pfam" id="PF01578"/>
    </source>
</evidence>
<proteinExistence type="predicted"/>
<dbReference type="GO" id="GO:0017004">
    <property type="term" value="P:cytochrome complex assembly"/>
    <property type="evidence" value="ECO:0007669"/>
    <property type="project" value="UniProtKB-KW"/>
</dbReference>
<keyword evidence="4 6" id="KW-1133">Transmembrane helix</keyword>
<dbReference type="InterPro" id="IPR045062">
    <property type="entry name" value="Cyt_c_biogenesis_CcsA/CcmC"/>
</dbReference>
<reference evidence="8" key="1">
    <citation type="journal article" date="2024" name="Int. J. Syst. Evol. Microbiol.">
        <title>Brooklawnia propionicigenes sp. nov., a facultatively anaerobic, propionate-producing bacterium isolated from a methanogenic reactor treating waste from cattle farms.</title>
        <authorList>
            <person name="Akita Y."/>
            <person name="Ueki A."/>
            <person name="Tonouchi A."/>
            <person name="Sugawara Y."/>
            <person name="Honma S."/>
            <person name="Kaku N."/>
            <person name="Ueki K."/>
        </authorList>
    </citation>
    <scope>NUCLEOTIDE SEQUENCE</scope>
    <source>
        <strain evidence="8">SH051</strain>
    </source>
</reference>
<feature type="transmembrane region" description="Helical" evidence="6">
    <location>
        <begin position="88"/>
        <end position="106"/>
    </location>
</feature>
<evidence type="ECO:0000256" key="5">
    <source>
        <dbReference type="ARBA" id="ARBA00023136"/>
    </source>
</evidence>
<dbReference type="KEGG" id="broo:brsh051_18500"/>
<feature type="transmembrane region" description="Helical" evidence="6">
    <location>
        <begin position="260"/>
        <end position="278"/>
    </location>
</feature>
<gene>
    <name evidence="8" type="ORF">brsh051_18500</name>
</gene>